<dbReference type="GO" id="GO:0016020">
    <property type="term" value="C:membrane"/>
    <property type="evidence" value="ECO:0007669"/>
    <property type="project" value="UniProtKB-SubCell"/>
</dbReference>
<evidence type="ECO:0000256" key="6">
    <source>
        <dbReference type="PIRSR" id="PIRSR604254-1"/>
    </source>
</evidence>
<evidence type="ECO:0000256" key="2">
    <source>
        <dbReference type="ARBA" id="ARBA00007018"/>
    </source>
</evidence>
<dbReference type="OrthoDB" id="529367at2759"/>
<evidence type="ECO:0000256" key="5">
    <source>
        <dbReference type="ARBA" id="ARBA00023136"/>
    </source>
</evidence>
<evidence type="ECO:0000313" key="8">
    <source>
        <dbReference type="EMBL" id="RMY85760.1"/>
    </source>
</evidence>
<feature type="binding site" evidence="6">
    <location>
        <position position="159"/>
    </location>
    <ligand>
        <name>Zn(2+)</name>
        <dbReference type="ChEBI" id="CHEBI:29105"/>
    </ligand>
</feature>
<feature type="transmembrane region" description="Helical" evidence="7">
    <location>
        <begin position="160"/>
        <end position="178"/>
    </location>
</feature>
<accession>A0A3M7FA82</accession>
<evidence type="ECO:0000256" key="3">
    <source>
        <dbReference type="ARBA" id="ARBA00022692"/>
    </source>
</evidence>
<keyword evidence="6" id="KW-0479">Metal-binding</keyword>
<feature type="transmembrane region" description="Helical" evidence="7">
    <location>
        <begin position="120"/>
        <end position="140"/>
    </location>
</feature>
<dbReference type="EMBL" id="QWIR01000124">
    <property type="protein sequence ID" value="RMY85760.1"/>
    <property type="molecule type" value="Genomic_DNA"/>
</dbReference>
<feature type="binding site" evidence="6">
    <location>
        <position position="163"/>
    </location>
    <ligand>
        <name>Zn(2+)</name>
        <dbReference type="ChEBI" id="CHEBI:29105"/>
    </ligand>
</feature>
<dbReference type="GO" id="GO:0038023">
    <property type="term" value="F:signaling receptor activity"/>
    <property type="evidence" value="ECO:0007669"/>
    <property type="project" value="TreeGrafter"/>
</dbReference>
<keyword evidence="5 7" id="KW-0472">Membrane</keyword>
<dbReference type="PANTHER" id="PTHR20855:SF52">
    <property type="entry name" value="ADIPONECTIN RECEPTOR PROTEIN"/>
    <property type="match status" value="1"/>
</dbReference>
<dbReference type="PANTHER" id="PTHR20855">
    <property type="entry name" value="ADIPOR/PROGESTIN RECEPTOR-RELATED"/>
    <property type="match status" value="1"/>
</dbReference>
<dbReference type="VEuPathDB" id="FungiDB:BTJ68_03944"/>
<keyword evidence="3 7" id="KW-0812">Transmembrane</keyword>
<reference evidence="8 9" key="1">
    <citation type="journal article" date="2018" name="BMC Genomics">
        <title>Genomic evidence for intraspecific hybridization in a clonal and extremely halotolerant yeast.</title>
        <authorList>
            <person name="Gostincar C."/>
            <person name="Stajich J.E."/>
            <person name="Zupancic J."/>
            <person name="Zalar P."/>
            <person name="Gunde-Cimerman N."/>
        </authorList>
    </citation>
    <scope>NUCLEOTIDE SEQUENCE [LARGE SCALE GENOMIC DNA]</scope>
    <source>
        <strain evidence="8 9">EXF-2788</strain>
    </source>
</reference>
<feature type="transmembrane region" description="Helical" evidence="7">
    <location>
        <begin position="88"/>
        <end position="108"/>
    </location>
</feature>
<comment type="similarity">
    <text evidence="2">Belongs to the ADIPOR family.</text>
</comment>
<dbReference type="Pfam" id="PF03006">
    <property type="entry name" value="HlyIII"/>
    <property type="match status" value="1"/>
</dbReference>
<comment type="subcellular location">
    <subcellularLocation>
        <location evidence="1">Membrane</location>
        <topology evidence="1">Multi-pass membrane protein</topology>
    </subcellularLocation>
</comment>
<dbReference type="GO" id="GO:0046872">
    <property type="term" value="F:metal ion binding"/>
    <property type="evidence" value="ECO:0007669"/>
    <property type="project" value="UniProtKB-KW"/>
</dbReference>
<evidence type="ECO:0000256" key="4">
    <source>
        <dbReference type="ARBA" id="ARBA00022989"/>
    </source>
</evidence>
<evidence type="ECO:0000256" key="7">
    <source>
        <dbReference type="SAM" id="Phobius"/>
    </source>
</evidence>
<keyword evidence="6" id="KW-0862">Zinc</keyword>
<dbReference type="AlphaFoldDB" id="A0A3M7FA82"/>
<dbReference type="GO" id="GO:0006882">
    <property type="term" value="P:intracellular zinc ion homeostasis"/>
    <property type="evidence" value="ECO:0007669"/>
    <property type="project" value="TreeGrafter"/>
</dbReference>
<evidence type="ECO:0000256" key="1">
    <source>
        <dbReference type="ARBA" id="ARBA00004141"/>
    </source>
</evidence>
<evidence type="ECO:0000313" key="9">
    <source>
        <dbReference type="Proteomes" id="UP000268823"/>
    </source>
</evidence>
<feature type="transmembrane region" description="Helical" evidence="7">
    <location>
        <begin position="59"/>
        <end position="76"/>
    </location>
</feature>
<gene>
    <name evidence="8" type="ORF">D0861_06293</name>
</gene>
<keyword evidence="4 7" id="KW-1133">Transmembrane helix</keyword>
<protein>
    <submittedName>
        <fullName evidence="8">Uncharacterized protein</fullName>
    </submittedName>
</protein>
<proteinExistence type="inferred from homology"/>
<dbReference type="Proteomes" id="UP000268823">
    <property type="component" value="Unassembled WGS sequence"/>
</dbReference>
<dbReference type="InterPro" id="IPR004254">
    <property type="entry name" value="AdipoR/HlyIII-related"/>
</dbReference>
<comment type="caution">
    <text evidence="8">The sequence shown here is derived from an EMBL/GenBank/DDBJ whole genome shotgun (WGS) entry which is preliminary data.</text>
</comment>
<name>A0A3M7FA82_HORWE</name>
<organism evidence="8 9">
    <name type="scientific">Hortaea werneckii</name>
    <name type="common">Black yeast</name>
    <name type="synonym">Cladosporium werneckii</name>
    <dbReference type="NCBI Taxonomy" id="91943"/>
    <lineage>
        <taxon>Eukaryota</taxon>
        <taxon>Fungi</taxon>
        <taxon>Dikarya</taxon>
        <taxon>Ascomycota</taxon>
        <taxon>Pezizomycotina</taxon>
        <taxon>Dothideomycetes</taxon>
        <taxon>Dothideomycetidae</taxon>
        <taxon>Mycosphaerellales</taxon>
        <taxon>Teratosphaeriaceae</taxon>
        <taxon>Hortaea</taxon>
    </lineage>
</organism>
<sequence length="207" mass="23241">MGQIQDKKPAGEVSASDGTAHIEDAAVLVDFDQLPQWAQQNPMPTIYYLFTCEAYHMRFYLITMSSIAAGMVAFFLSPLAQKSWTVPFRAPMFVAFAASALTPLWTGLQMYGWEHLNDMIGLKWVLLQGAIYLLGVSFFLTEMPERAFPGKFDFLASSHQLFHTAVVLAASVQFYGLLKAYEFQHAHLQVAICPMLDLWKSEALFAI</sequence>